<reference evidence="2 3" key="1">
    <citation type="submission" date="2015-04" db="EMBL/GenBank/DDBJ databases">
        <authorList>
            <consortium name="Pathogen Informatics"/>
        </authorList>
    </citation>
    <scope>NUCLEOTIDE SEQUENCE [LARGE SCALE GENOMIC DNA]</scope>
    <source>
        <strain evidence="2 3">SGS1</strain>
    </source>
</reference>
<name>A0A1J1GKL5_PLARL</name>
<feature type="transmembrane region" description="Helical" evidence="1">
    <location>
        <begin position="6"/>
        <end position="23"/>
    </location>
</feature>
<dbReference type="GeneID" id="39734034"/>
<organism evidence="2 3">
    <name type="scientific">Plasmodium relictum</name>
    <dbReference type="NCBI Taxonomy" id="85471"/>
    <lineage>
        <taxon>Eukaryota</taxon>
        <taxon>Sar</taxon>
        <taxon>Alveolata</taxon>
        <taxon>Apicomplexa</taxon>
        <taxon>Aconoidasida</taxon>
        <taxon>Haemosporida</taxon>
        <taxon>Plasmodiidae</taxon>
        <taxon>Plasmodium</taxon>
        <taxon>Plasmodium (Haemamoeba)</taxon>
    </lineage>
</organism>
<dbReference type="Pfam" id="PF09216">
    <property type="entry name" value="Pfg27"/>
    <property type="match status" value="1"/>
</dbReference>
<evidence type="ECO:0000313" key="3">
    <source>
        <dbReference type="Proteomes" id="UP000220158"/>
    </source>
</evidence>
<evidence type="ECO:0000313" key="2">
    <source>
        <dbReference type="EMBL" id="CRG85425.1"/>
    </source>
</evidence>
<dbReference type="EMBL" id="CVMU01000402">
    <property type="protein sequence ID" value="CRG85425.1"/>
    <property type="molecule type" value="Genomic_DNA"/>
</dbReference>
<dbReference type="InterPro" id="IPR036469">
    <property type="entry name" value="Pfg27_sf"/>
</dbReference>
<dbReference type="OrthoDB" id="378047at2759"/>
<evidence type="ECO:0000256" key="1">
    <source>
        <dbReference type="SAM" id="Phobius"/>
    </source>
</evidence>
<dbReference type="OMA" id="DMAFRIS"/>
<dbReference type="RefSeq" id="XP_028531309.1">
    <property type="nucleotide sequence ID" value="XM_028677300.1"/>
</dbReference>
<evidence type="ECO:0008006" key="4">
    <source>
        <dbReference type="Google" id="ProtNLM"/>
    </source>
</evidence>
<accession>A0A1J1GKL5</accession>
<dbReference type="AlphaFoldDB" id="A0A1J1GKL5"/>
<keyword evidence="1" id="KW-1133">Transmembrane helix</keyword>
<dbReference type="SUPFAM" id="SSF89162">
    <property type="entry name" value="Gametocyte protein Pfg27"/>
    <property type="match status" value="1"/>
</dbReference>
<dbReference type="Proteomes" id="UP000220158">
    <property type="component" value="Unassembled WGS sequence"/>
</dbReference>
<sequence>MKTLKVLYFFSVLYFSLWMTLLYKVNLFVTISNDILHKFDLKVCHKKERNLAEGNSSGLNRKRKYDCSLTCDESLSLSGVSDVEFLSLKLSMQKVVDSSGNLDEDAISNIRLVYNTVSSVFKIYRIEYSEEKAANMALRIISRLREMFSDGPLTNDEINSRLKNYMLENVLSYNLLKDASVQRNEEDRNSVICNIDYIKRMIITTFNLSHIVLQDNVVTDMAFRISESVQDLFDELYPRE</sequence>
<keyword evidence="3" id="KW-1185">Reference proteome</keyword>
<dbReference type="Gene3D" id="1.10.3030.10">
    <property type="entry name" value="Gametocyte protein Pfg27"/>
    <property type="match status" value="1"/>
</dbReference>
<keyword evidence="1" id="KW-0472">Membrane</keyword>
<protein>
    <recommendedName>
        <fullName evidence="4">Gametocyte associated protein</fullName>
    </recommendedName>
</protein>
<dbReference type="InterPro" id="IPR015299">
    <property type="entry name" value="Gamete_antigen_PLAspp"/>
</dbReference>
<keyword evidence="1" id="KW-0812">Transmembrane</keyword>
<dbReference type="KEGG" id="prel:PRELSG_0011800"/>
<proteinExistence type="predicted"/>
<gene>
    <name evidence="2" type="ORF">PRELSG_0011800</name>
</gene>
<dbReference type="VEuPathDB" id="PlasmoDB:PRELSG_0011800"/>